<feature type="compositionally biased region" description="Basic and acidic residues" evidence="1">
    <location>
        <begin position="1"/>
        <end position="12"/>
    </location>
</feature>
<accession>A0A9P6MIR7</accession>
<gene>
    <name evidence="2" type="ORF">BGZ65_002833</name>
</gene>
<evidence type="ECO:0000256" key="1">
    <source>
        <dbReference type="SAM" id="MobiDB-lite"/>
    </source>
</evidence>
<dbReference type="AlphaFoldDB" id="A0A9P6MIR7"/>
<proteinExistence type="predicted"/>
<organism evidence="2 3">
    <name type="scientific">Modicella reniformis</name>
    <dbReference type="NCBI Taxonomy" id="1440133"/>
    <lineage>
        <taxon>Eukaryota</taxon>
        <taxon>Fungi</taxon>
        <taxon>Fungi incertae sedis</taxon>
        <taxon>Mucoromycota</taxon>
        <taxon>Mortierellomycotina</taxon>
        <taxon>Mortierellomycetes</taxon>
        <taxon>Mortierellales</taxon>
        <taxon>Mortierellaceae</taxon>
        <taxon>Modicella</taxon>
    </lineage>
</organism>
<dbReference type="Proteomes" id="UP000749646">
    <property type="component" value="Unassembled WGS sequence"/>
</dbReference>
<dbReference type="EMBL" id="JAAAHW010000460">
    <property type="protein sequence ID" value="KAG0002196.1"/>
    <property type="molecule type" value="Genomic_DNA"/>
</dbReference>
<reference evidence="2" key="1">
    <citation type="journal article" date="2020" name="Fungal Divers.">
        <title>Resolving the Mortierellaceae phylogeny through synthesis of multi-gene phylogenetics and phylogenomics.</title>
        <authorList>
            <person name="Vandepol N."/>
            <person name="Liber J."/>
            <person name="Desiro A."/>
            <person name="Na H."/>
            <person name="Kennedy M."/>
            <person name="Barry K."/>
            <person name="Grigoriev I.V."/>
            <person name="Miller A.N."/>
            <person name="O'Donnell K."/>
            <person name="Stajich J.E."/>
            <person name="Bonito G."/>
        </authorList>
    </citation>
    <scope>NUCLEOTIDE SEQUENCE</scope>
    <source>
        <strain evidence="2">MES-2147</strain>
    </source>
</reference>
<feature type="region of interest" description="Disordered" evidence="1">
    <location>
        <begin position="1"/>
        <end position="146"/>
    </location>
</feature>
<sequence length="210" mass="23304">MSPEMKKDQIDDSKEEETSDKVGRRHSKDGQKEGVVVFSKDRPDESKESVSRDDKKDERPTVDDVVVEMKHSHTMDVVADKSSKDSDKIKDVERYPETDKNKDTQRSKEGAEKSTENSIKSLPPLRERDTTHIGRGGGQLAAGRMNVKRALPLPSTTTPEEDVVLPQNVPGTTIVLDGADPIVEADLVDQRITRILPTQSYAADPIVVTE</sequence>
<feature type="compositionally biased region" description="Basic and acidic residues" evidence="1">
    <location>
        <begin position="39"/>
        <end position="115"/>
    </location>
</feature>
<evidence type="ECO:0000313" key="2">
    <source>
        <dbReference type="EMBL" id="KAG0002196.1"/>
    </source>
</evidence>
<comment type="caution">
    <text evidence="2">The sequence shown here is derived from an EMBL/GenBank/DDBJ whole genome shotgun (WGS) entry which is preliminary data.</text>
</comment>
<keyword evidence="3" id="KW-1185">Reference proteome</keyword>
<evidence type="ECO:0000313" key="3">
    <source>
        <dbReference type="Proteomes" id="UP000749646"/>
    </source>
</evidence>
<name>A0A9P6MIR7_9FUNG</name>
<protein>
    <submittedName>
        <fullName evidence="2">Uncharacterized protein</fullName>
    </submittedName>
</protein>